<dbReference type="NCBIfam" id="TIGR01509">
    <property type="entry name" value="HAD-SF-IA-v3"/>
    <property type="match status" value="1"/>
</dbReference>
<comment type="caution">
    <text evidence="1">The sequence shown here is derived from an EMBL/GenBank/DDBJ whole genome shotgun (WGS) entry which is preliminary data.</text>
</comment>
<gene>
    <name evidence="1" type="ORF">H9815_12745</name>
</gene>
<dbReference type="InterPro" id="IPR006439">
    <property type="entry name" value="HAD-SF_hydro_IA"/>
</dbReference>
<dbReference type="Proteomes" id="UP000824037">
    <property type="component" value="Unassembled WGS sequence"/>
</dbReference>
<dbReference type="SFLD" id="SFLDS00003">
    <property type="entry name" value="Haloacid_Dehalogenase"/>
    <property type="match status" value="1"/>
</dbReference>
<name>A0A9D2J5Q3_9MICO</name>
<dbReference type="InterPro" id="IPR036412">
    <property type="entry name" value="HAD-like_sf"/>
</dbReference>
<dbReference type="PRINTS" id="PR00413">
    <property type="entry name" value="HADHALOGNASE"/>
</dbReference>
<reference evidence="1" key="1">
    <citation type="journal article" date="2021" name="PeerJ">
        <title>Extensive microbial diversity within the chicken gut microbiome revealed by metagenomics and culture.</title>
        <authorList>
            <person name="Gilroy R."/>
            <person name="Ravi A."/>
            <person name="Getino M."/>
            <person name="Pursley I."/>
            <person name="Horton D.L."/>
            <person name="Alikhan N.F."/>
            <person name="Baker D."/>
            <person name="Gharbi K."/>
            <person name="Hall N."/>
            <person name="Watson M."/>
            <person name="Adriaenssens E.M."/>
            <person name="Foster-Nyarko E."/>
            <person name="Jarju S."/>
            <person name="Secka A."/>
            <person name="Antonio M."/>
            <person name="Oren A."/>
            <person name="Chaudhuri R.R."/>
            <person name="La Ragione R."/>
            <person name="Hildebrand F."/>
            <person name="Pallen M.J."/>
        </authorList>
    </citation>
    <scope>NUCLEOTIDE SEQUENCE</scope>
    <source>
        <strain evidence="1">ChiGjej4B4-7305</strain>
    </source>
</reference>
<dbReference type="Gene3D" id="3.40.50.1000">
    <property type="entry name" value="HAD superfamily/HAD-like"/>
    <property type="match status" value="1"/>
</dbReference>
<dbReference type="CDD" id="cd02603">
    <property type="entry name" value="HAD_sEH-N_like"/>
    <property type="match status" value="1"/>
</dbReference>
<dbReference type="AlphaFoldDB" id="A0A9D2J5Q3"/>
<sequence length="204" mass="22236">MTIETVVFDFGQVLVGWDPRRVWADSLTPEQAEALLEEVDFAVVNRQLDAGASWADLRPEVEARLGERVQHLDTYLQEYHRSLTGPIPGMSDLVEDVRRAGVRPVGLTNWAAETFHHAPASAPIIGTIEDVLVSGREGLAKPDPAIFALTADRFGLDPEHTAFLDDSPANVAAARDAQWHAHVFTGADDARAWLTGLGLALQPV</sequence>
<protein>
    <submittedName>
        <fullName evidence="1">HAD family phosphatase</fullName>
    </submittedName>
</protein>
<dbReference type="SFLD" id="SFLDG01129">
    <property type="entry name" value="C1.5:_HAD__Beta-PGM__Phosphata"/>
    <property type="match status" value="1"/>
</dbReference>
<organism evidence="1 2">
    <name type="scientific">Candidatus Ruania gallistercoris</name>
    <dbReference type="NCBI Taxonomy" id="2838746"/>
    <lineage>
        <taxon>Bacteria</taxon>
        <taxon>Bacillati</taxon>
        <taxon>Actinomycetota</taxon>
        <taxon>Actinomycetes</taxon>
        <taxon>Micrococcales</taxon>
        <taxon>Ruaniaceae</taxon>
        <taxon>Ruania</taxon>
    </lineage>
</organism>
<dbReference type="PANTHER" id="PTHR43611:SF3">
    <property type="entry name" value="FLAVIN MONONUCLEOTIDE HYDROLASE 1, CHLOROPLATIC"/>
    <property type="match status" value="1"/>
</dbReference>
<accession>A0A9D2J5Q3</accession>
<evidence type="ECO:0000313" key="1">
    <source>
        <dbReference type="EMBL" id="HIZ36639.1"/>
    </source>
</evidence>
<dbReference type="EMBL" id="DXBY01000220">
    <property type="protein sequence ID" value="HIZ36639.1"/>
    <property type="molecule type" value="Genomic_DNA"/>
</dbReference>
<evidence type="ECO:0000313" key="2">
    <source>
        <dbReference type="Proteomes" id="UP000824037"/>
    </source>
</evidence>
<dbReference type="PANTHER" id="PTHR43611">
    <property type="entry name" value="ALPHA-D-GLUCOSE 1-PHOSPHATE PHOSPHATASE"/>
    <property type="match status" value="1"/>
</dbReference>
<proteinExistence type="predicted"/>
<reference evidence="1" key="2">
    <citation type="submission" date="2021-04" db="EMBL/GenBank/DDBJ databases">
        <authorList>
            <person name="Gilroy R."/>
        </authorList>
    </citation>
    <scope>NUCLEOTIDE SEQUENCE</scope>
    <source>
        <strain evidence="1">ChiGjej4B4-7305</strain>
    </source>
</reference>
<dbReference type="Pfam" id="PF00702">
    <property type="entry name" value="Hydrolase"/>
    <property type="match status" value="1"/>
</dbReference>
<dbReference type="InterPro" id="IPR023214">
    <property type="entry name" value="HAD_sf"/>
</dbReference>
<dbReference type="SUPFAM" id="SSF56784">
    <property type="entry name" value="HAD-like"/>
    <property type="match status" value="1"/>
</dbReference>